<evidence type="ECO:0000313" key="1">
    <source>
        <dbReference type="EMBL" id="RMI30154.1"/>
    </source>
</evidence>
<reference evidence="1 2" key="1">
    <citation type="submission" date="2018-10" db="EMBL/GenBank/DDBJ databases">
        <title>Isolation from cow dung.</title>
        <authorList>
            <person name="Ling L."/>
        </authorList>
    </citation>
    <scope>NUCLEOTIDE SEQUENCE [LARGE SCALE GENOMIC DNA]</scope>
    <source>
        <strain evidence="1 2">NEAU-LL90</strain>
    </source>
</reference>
<name>A0A3M2KYI7_9NOCA</name>
<gene>
    <name evidence="1" type="ORF">EBN03_23320</name>
</gene>
<sequence>MQSSSSAGAWRGRSTPVWVAEVVRSGCLRSFGTGRSGVPVWRCPVRPRDSVILGEALPDSVPFVHGLFG</sequence>
<accession>A0A3M2KYI7</accession>
<dbReference type="Proteomes" id="UP000279275">
    <property type="component" value="Unassembled WGS sequence"/>
</dbReference>
<proteinExistence type="predicted"/>
<keyword evidence="2" id="KW-1185">Reference proteome</keyword>
<dbReference type="AlphaFoldDB" id="A0A3M2KYI7"/>
<comment type="caution">
    <text evidence="1">The sequence shown here is derived from an EMBL/GenBank/DDBJ whole genome shotgun (WGS) entry which is preliminary data.</text>
</comment>
<dbReference type="EMBL" id="RFFH01000011">
    <property type="protein sequence ID" value="RMI30154.1"/>
    <property type="molecule type" value="Genomic_DNA"/>
</dbReference>
<organism evidence="1 2">
    <name type="scientific">Nocardia stercoris</name>
    <dbReference type="NCBI Taxonomy" id="2483361"/>
    <lineage>
        <taxon>Bacteria</taxon>
        <taxon>Bacillati</taxon>
        <taxon>Actinomycetota</taxon>
        <taxon>Actinomycetes</taxon>
        <taxon>Mycobacteriales</taxon>
        <taxon>Nocardiaceae</taxon>
        <taxon>Nocardia</taxon>
    </lineage>
</organism>
<evidence type="ECO:0000313" key="2">
    <source>
        <dbReference type="Proteomes" id="UP000279275"/>
    </source>
</evidence>
<protein>
    <submittedName>
        <fullName evidence="1">Uncharacterized protein</fullName>
    </submittedName>
</protein>